<dbReference type="PANTHER" id="PTHR33358">
    <property type="entry name" value="F-BOX PROTEIN WITH A DOMAIN PROTEIN"/>
    <property type="match status" value="1"/>
</dbReference>
<protein>
    <submittedName>
        <fullName evidence="1">Uncharacterized protein</fullName>
    </submittedName>
</protein>
<accession>A0A6N2KWW8</accession>
<dbReference type="Pfam" id="PF14476">
    <property type="entry name" value="Chloroplast_duf"/>
    <property type="match status" value="2"/>
</dbReference>
<dbReference type="PANTHER" id="PTHR33358:SF16">
    <property type="entry name" value="F-BOX PROTEIN"/>
    <property type="match status" value="1"/>
</dbReference>
<proteinExistence type="predicted"/>
<dbReference type="AlphaFoldDB" id="A0A6N2KWW8"/>
<organism evidence="1">
    <name type="scientific">Salix viminalis</name>
    <name type="common">Common osier</name>
    <name type="synonym">Basket willow</name>
    <dbReference type="NCBI Taxonomy" id="40686"/>
    <lineage>
        <taxon>Eukaryota</taxon>
        <taxon>Viridiplantae</taxon>
        <taxon>Streptophyta</taxon>
        <taxon>Embryophyta</taxon>
        <taxon>Tracheophyta</taxon>
        <taxon>Spermatophyta</taxon>
        <taxon>Magnoliopsida</taxon>
        <taxon>eudicotyledons</taxon>
        <taxon>Gunneridae</taxon>
        <taxon>Pentapetalae</taxon>
        <taxon>rosids</taxon>
        <taxon>fabids</taxon>
        <taxon>Malpighiales</taxon>
        <taxon>Salicaceae</taxon>
        <taxon>Saliceae</taxon>
        <taxon>Salix</taxon>
    </lineage>
</organism>
<gene>
    <name evidence="1" type="ORF">SVIM_LOCUS149589</name>
</gene>
<dbReference type="EMBL" id="CAADRP010000890">
    <property type="protein sequence ID" value="VFU33110.1"/>
    <property type="molecule type" value="Genomic_DNA"/>
</dbReference>
<sequence length="123" mass="13448">MLEKYPSSVEPAVWWPQQGRKQARGIGKKVEGNGWDRELEDEMREIVGLETSQNARVFRSFTHRSGSLGSAFAGTANPWAVVLGVAGGALASIVNAMEHGAKLGWCLRCTEAMLVSSSSWKRQ</sequence>
<name>A0A6N2KWW8_SALVM</name>
<evidence type="ECO:0000313" key="1">
    <source>
        <dbReference type="EMBL" id="VFU33110.1"/>
    </source>
</evidence>
<reference evidence="1" key="1">
    <citation type="submission" date="2019-03" db="EMBL/GenBank/DDBJ databases">
        <authorList>
            <person name="Mank J."/>
            <person name="Almeida P."/>
        </authorList>
    </citation>
    <scope>NUCLEOTIDE SEQUENCE</scope>
    <source>
        <strain evidence="1">78183</strain>
    </source>
</reference>
<dbReference type="InterPro" id="IPR027949">
    <property type="entry name" value="Chloroplast_duf"/>
</dbReference>